<organism evidence="1 2">
    <name type="scientific">Racocetra persica</name>
    <dbReference type="NCBI Taxonomy" id="160502"/>
    <lineage>
        <taxon>Eukaryota</taxon>
        <taxon>Fungi</taxon>
        <taxon>Fungi incertae sedis</taxon>
        <taxon>Mucoromycota</taxon>
        <taxon>Glomeromycotina</taxon>
        <taxon>Glomeromycetes</taxon>
        <taxon>Diversisporales</taxon>
        <taxon>Gigasporaceae</taxon>
        <taxon>Racocetra</taxon>
    </lineage>
</organism>
<evidence type="ECO:0000313" key="1">
    <source>
        <dbReference type="EMBL" id="CAG8637890.1"/>
    </source>
</evidence>
<reference evidence="1" key="1">
    <citation type="submission" date="2021-06" db="EMBL/GenBank/DDBJ databases">
        <authorList>
            <person name="Kallberg Y."/>
            <person name="Tangrot J."/>
            <person name="Rosling A."/>
        </authorList>
    </citation>
    <scope>NUCLEOTIDE SEQUENCE</scope>
    <source>
        <strain evidence="1">MA461A</strain>
    </source>
</reference>
<gene>
    <name evidence="1" type="ORF">RPERSI_LOCUS7359</name>
</gene>
<proteinExistence type="predicted"/>
<protein>
    <submittedName>
        <fullName evidence="1">11870_t:CDS:1</fullName>
    </submittedName>
</protein>
<name>A0ACA9N7B9_9GLOM</name>
<sequence>MTFGNTVELIISIIALTKGQIHVVQASVLGSVLSNILVVLGSCFLFGDITILKEVSAAFSLAIDGNSNNILSMTDSRILNLSYGSSVVLFLKTHKDLFQTEENEELQISKYLALFLLVTVIVVIAFSAEFLVSSIEEVVTSHSLSKTFVGLVLLPIIRNAAE</sequence>
<evidence type="ECO:0000313" key="2">
    <source>
        <dbReference type="Proteomes" id="UP000789920"/>
    </source>
</evidence>
<dbReference type="EMBL" id="CAJVQC010012403">
    <property type="protein sequence ID" value="CAG8637890.1"/>
    <property type="molecule type" value="Genomic_DNA"/>
</dbReference>
<accession>A0ACA9N7B9</accession>
<keyword evidence="2" id="KW-1185">Reference proteome</keyword>
<dbReference type="Proteomes" id="UP000789920">
    <property type="component" value="Unassembled WGS sequence"/>
</dbReference>
<comment type="caution">
    <text evidence="1">The sequence shown here is derived from an EMBL/GenBank/DDBJ whole genome shotgun (WGS) entry which is preliminary data.</text>
</comment>
<feature type="non-terminal residue" evidence="1">
    <location>
        <position position="162"/>
    </location>
</feature>